<keyword evidence="3" id="KW-1133">Transmembrane helix</keyword>
<accession>A0AAD6J4P8</accession>
<keyword evidence="3" id="KW-0812">Transmembrane</keyword>
<dbReference type="Pfam" id="PF04180">
    <property type="entry name" value="LTV"/>
    <property type="match status" value="1"/>
</dbReference>
<evidence type="ECO:0000313" key="5">
    <source>
        <dbReference type="Proteomes" id="UP001221413"/>
    </source>
</evidence>
<gene>
    <name evidence="4" type="ORF">Dda_0191</name>
</gene>
<dbReference type="PANTHER" id="PTHR21531">
    <property type="entry name" value="LOW-TEMPERATURE VIABILITY PROTEIN LTV1-RELATED"/>
    <property type="match status" value="1"/>
</dbReference>
<evidence type="ECO:0008006" key="6">
    <source>
        <dbReference type="Google" id="ProtNLM"/>
    </source>
</evidence>
<keyword evidence="3" id="KW-0472">Membrane</keyword>
<dbReference type="GO" id="GO:0042274">
    <property type="term" value="P:ribosomal small subunit biogenesis"/>
    <property type="evidence" value="ECO:0007669"/>
    <property type="project" value="InterPro"/>
</dbReference>
<feature type="compositionally biased region" description="Acidic residues" evidence="2">
    <location>
        <begin position="886"/>
        <end position="902"/>
    </location>
</feature>
<evidence type="ECO:0000256" key="3">
    <source>
        <dbReference type="SAM" id="Phobius"/>
    </source>
</evidence>
<comment type="caution">
    <text evidence="4">The sequence shown here is derived from an EMBL/GenBank/DDBJ whole genome shotgun (WGS) entry which is preliminary data.</text>
</comment>
<feature type="region of interest" description="Disordered" evidence="2">
    <location>
        <begin position="755"/>
        <end position="780"/>
    </location>
</feature>
<name>A0AAD6J4P8_DREDA</name>
<dbReference type="GO" id="GO:0005634">
    <property type="term" value="C:nucleus"/>
    <property type="evidence" value="ECO:0007669"/>
    <property type="project" value="TreeGrafter"/>
</dbReference>
<evidence type="ECO:0000256" key="1">
    <source>
        <dbReference type="ARBA" id="ARBA00009078"/>
    </source>
</evidence>
<keyword evidence="5" id="KW-1185">Reference proteome</keyword>
<dbReference type="InterPro" id="IPR007307">
    <property type="entry name" value="Ltv1"/>
</dbReference>
<feature type="compositionally biased region" description="Polar residues" evidence="2">
    <location>
        <begin position="907"/>
        <end position="924"/>
    </location>
</feature>
<dbReference type="EMBL" id="JAQGDS010000001">
    <property type="protein sequence ID" value="KAJ6264051.1"/>
    <property type="molecule type" value="Genomic_DNA"/>
</dbReference>
<dbReference type="Proteomes" id="UP001221413">
    <property type="component" value="Unassembled WGS sequence"/>
</dbReference>
<feature type="transmembrane region" description="Helical" evidence="3">
    <location>
        <begin position="309"/>
        <end position="329"/>
    </location>
</feature>
<proteinExistence type="inferred from homology"/>
<organism evidence="4 5">
    <name type="scientific">Drechslerella dactyloides</name>
    <name type="common">Nematode-trapping fungus</name>
    <name type="synonym">Arthrobotrys dactyloides</name>
    <dbReference type="NCBI Taxonomy" id="74499"/>
    <lineage>
        <taxon>Eukaryota</taxon>
        <taxon>Fungi</taxon>
        <taxon>Dikarya</taxon>
        <taxon>Ascomycota</taxon>
        <taxon>Pezizomycotina</taxon>
        <taxon>Orbiliomycetes</taxon>
        <taxon>Orbiliales</taxon>
        <taxon>Orbiliaceae</taxon>
        <taxon>Drechslerella</taxon>
    </lineage>
</organism>
<protein>
    <recommendedName>
        <fullName evidence="6">Low temperature viability protein</fullName>
    </recommendedName>
</protein>
<dbReference type="GO" id="GO:0000056">
    <property type="term" value="P:ribosomal small subunit export from nucleus"/>
    <property type="evidence" value="ECO:0007669"/>
    <property type="project" value="TreeGrafter"/>
</dbReference>
<evidence type="ECO:0000313" key="4">
    <source>
        <dbReference type="EMBL" id="KAJ6264051.1"/>
    </source>
</evidence>
<feature type="transmembrane region" description="Helical" evidence="3">
    <location>
        <begin position="32"/>
        <end position="52"/>
    </location>
</feature>
<evidence type="ECO:0000256" key="2">
    <source>
        <dbReference type="SAM" id="MobiDB-lite"/>
    </source>
</evidence>
<reference evidence="4" key="1">
    <citation type="submission" date="2023-01" db="EMBL/GenBank/DDBJ databases">
        <title>The chitinases involved in constricting ring structure development in the nematode-trapping fungus Drechslerella dactyloides.</title>
        <authorList>
            <person name="Wang R."/>
            <person name="Zhang L."/>
            <person name="Tang P."/>
            <person name="Li S."/>
            <person name="Liang L."/>
        </authorList>
    </citation>
    <scope>NUCLEOTIDE SEQUENCE</scope>
    <source>
        <strain evidence="4">YMF1.00031</strain>
    </source>
</reference>
<comment type="similarity">
    <text evidence="1">Belongs to the LTV1 family.</text>
</comment>
<dbReference type="GO" id="GO:0030688">
    <property type="term" value="C:preribosome, small subunit precursor"/>
    <property type="evidence" value="ECO:0007669"/>
    <property type="project" value="TreeGrafter"/>
</dbReference>
<dbReference type="GO" id="GO:0005829">
    <property type="term" value="C:cytosol"/>
    <property type="evidence" value="ECO:0007669"/>
    <property type="project" value="TreeGrafter"/>
</dbReference>
<dbReference type="PANTHER" id="PTHR21531:SF0">
    <property type="entry name" value="PROTEIN LTV1 HOMOLOG"/>
    <property type="match status" value="1"/>
</dbReference>
<sequence length="1306" mass="140092">MSSALKNCLSRFLDFAPRSARGFSGTISSSSLSAVVSVVVVAVADVVFALSVESRRRRGELGVELHGVDFGILRRRVAEEQAAVDVVFQYYSRGAGLVPVAACAGLREAAGAGHLAGGGDAGAAFLGWTDGDGDAVEALEVAFWDALGDEGGGAGEFAQLVDWEDAVGYEVGFCGGEVWEDEAGTVDEHDGGGEVDCLEVFCFAGGGGDGDLFGADEGVDGGGFADVGVADEADVDFAGCGGGGGGGGGVGGRREGGGVGEEEGFELVDGDDAGEGEIFYRGGGGFLVRGRVVVVAVFEIFRALGEGFVVVYIFVIFVVVVGGFVALFGERGGEEFIFDALLFEIEIALATIDLLDVVLEVFTAEAEGIAGVDNLDDEVGALDDTPELAPDLEVALEGGEQEIVVLGEFGEGAAPVEEGVLLGALELGGGRGLVPGRAAGHGQLAGVIAVAAELGLLLVRGEEIGIELVAVDDLDVHLLGGEVGVGELGRGEELVEGLLLRDAAHLDPVRLLPSPLRRWDLAPLVREPRDAPPNLSFIRLRPRPSLFFARGRPIAAALLSPAVATRGFLSYTTFITIVLTKQLEPGLRLSPLFSSCRIATLSSRKLHRRHAQAKVDRLAPRLRANTAIVPGIEARTFTLVHRSQQDPLIHDADAPQMVFKELITPNSNTPTPPQPVSSSSRHRPAFSSAASAISTASSRIKTISDLESEYGFKSRQNEGEAALHGIYYDDTEYDYMQHMRDIGVSAEAVFIEAPQASSKQRKHKTPVIPEEEENDDGTERKKTLEELLAEDTAAKNGGNTRRGVELPAEMLPSGGYLKRTYRDQQDVPDTIAGFQPDMDPRLREVLEALDDEAYVGEEQEQEEDFFASLAKSGEVEEFEFERAADFFDEDEEADDDDGWESDATEKAQPQSPIDAQRAETTATDPSELPDPALVGADDAAIESAETNEAWQREFAKFKKDKSKKPTFADSSAAGRTATSTLSFGGDDLASLVSAFNNRKLKKKKVPSSSRTMTSSYSMSSSALFRTEGLTTLDDRFDRIEEEYARDEDEEDEIASGVSLVASGPERQDFGSILDEFLDGYNVTGKRQQWVRRGKQQTVIIDCDPPHPIRRLVHIPQRSTSIDSPLLRPKILHLVSVRALPRDSRIVVFHIPQLLLGGEQFHFFTLALNLCRRTTRVADLLQSHRRRRRPRGFRRWWGPVDDAVSLAVGAGWREGLTADAVYGNLEFVGEVAEVCVELGAVGEGHDGAGGAGDQQTVFVAEADEGAILDEARAREGRVHGTAELLERIGEGLVDEVVLALHCVPEEW</sequence>
<feature type="region of interest" description="Disordered" evidence="2">
    <location>
        <begin position="880"/>
        <end position="933"/>
    </location>
</feature>